<evidence type="ECO:0000259" key="8">
    <source>
        <dbReference type="PROSITE" id="PS50949"/>
    </source>
</evidence>
<dbReference type="CDD" id="cd07377">
    <property type="entry name" value="WHTH_GntR"/>
    <property type="match status" value="1"/>
</dbReference>
<gene>
    <name evidence="9" type="ORF">D7M11_31015</name>
</gene>
<dbReference type="CDD" id="cd00609">
    <property type="entry name" value="AAT_like"/>
    <property type="match status" value="1"/>
</dbReference>
<comment type="caution">
    <text evidence="9">The sequence shown here is derived from an EMBL/GenBank/DDBJ whole genome shotgun (WGS) entry which is preliminary data.</text>
</comment>
<dbReference type="GO" id="GO:0003677">
    <property type="term" value="F:DNA binding"/>
    <property type="evidence" value="ECO:0007669"/>
    <property type="project" value="UniProtKB-KW"/>
</dbReference>
<dbReference type="InterPro" id="IPR036390">
    <property type="entry name" value="WH_DNA-bd_sf"/>
</dbReference>
<comment type="similarity">
    <text evidence="2">In the C-terminal section; belongs to the class-I pyridoxal-phosphate-dependent aminotransferase family.</text>
</comment>
<accession>A0A3B0BAQ4</accession>
<dbReference type="Gene3D" id="3.40.640.10">
    <property type="entry name" value="Type I PLP-dependent aspartate aminotransferase-like (Major domain)"/>
    <property type="match status" value="1"/>
</dbReference>
<dbReference type="InterPro" id="IPR015424">
    <property type="entry name" value="PyrdxlP-dep_Trfase"/>
</dbReference>
<evidence type="ECO:0000256" key="4">
    <source>
        <dbReference type="ARBA" id="ARBA00022898"/>
    </source>
</evidence>
<keyword evidence="6" id="KW-0238">DNA-binding</keyword>
<keyword evidence="7" id="KW-0804">Transcription</keyword>
<evidence type="ECO:0000256" key="2">
    <source>
        <dbReference type="ARBA" id="ARBA00005384"/>
    </source>
</evidence>
<dbReference type="PROSITE" id="PS50949">
    <property type="entry name" value="HTH_GNTR"/>
    <property type="match status" value="1"/>
</dbReference>
<evidence type="ECO:0000256" key="7">
    <source>
        <dbReference type="ARBA" id="ARBA00023163"/>
    </source>
</evidence>
<keyword evidence="3 9" id="KW-0032">Aminotransferase</keyword>
<name>A0A3B0BAQ4_9BACL</name>
<dbReference type="SUPFAM" id="SSF53383">
    <property type="entry name" value="PLP-dependent transferases"/>
    <property type="match status" value="1"/>
</dbReference>
<dbReference type="SUPFAM" id="SSF46785">
    <property type="entry name" value="Winged helix' DNA-binding domain"/>
    <property type="match status" value="1"/>
</dbReference>
<dbReference type="InterPro" id="IPR051446">
    <property type="entry name" value="HTH_trans_reg/aminotransferase"/>
</dbReference>
<evidence type="ECO:0000256" key="6">
    <source>
        <dbReference type="ARBA" id="ARBA00023125"/>
    </source>
</evidence>
<keyword evidence="9" id="KW-0808">Transferase</keyword>
<keyword evidence="5" id="KW-0805">Transcription regulation</keyword>
<dbReference type="InterPro" id="IPR036388">
    <property type="entry name" value="WH-like_DNA-bd_sf"/>
</dbReference>
<dbReference type="EMBL" id="RBAH01000033">
    <property type="protein sequence ID" value="RKN70100.1"/>
    <property type="molecule type" value="Genomic_DNA"/>
</dbReference>
<proteinExistence type="inferred from homology"/>
<dbReference type="InterPro" id="IPR000524">
    <property type="entry name" value="Tscrpt_reg_HTH_GntR"/>
</dbReference>
<organism evidence="9 10">
    <name type="scientific">Paenibacillus ginsengarvi</name>
    <dbReference type="NCBI Taxonomy" id="400777"/>
    <lineage>
        <taxon>Bacteria</taxon>
        <taxon>Bacillati</taxon>
        <taxon>Bacillota</taxon>
        <taxon>Bacilli</taxon>
        <taxon>Bacillales</taxon>
        <taxon>Paenibacillaceae</taxon>
        <taxon>Paenibacillus</taxon>
    </lineage>
</organism>
<dbReference type="InterPro" id="IPR015421">
    <property type="entry name" value="PyrdxlP-dep_Trfase_major"/>
</dbReference>
<dbReference type="InterPro" id="IPR004839">
    <property type="entry name" value="Aminotransferase_I/II_large"/>
</dbReference>
<dbReference type="Pfam" id="PF00155">
    <property type="entry name" value="Aminotran_1_2"/>
    <property type="match status" value="1"/>
</dbReference>
<dbReference type="GO" id="GO:0030170">
    <property type="term" value="F:pyridoxal phosphate binding"/>
    <property type="evidence" value="ECO:0007669"/>
    <property type="project" value="InterPro"/>
</dbReference>
<dbReference type="AlphaFoldDB" id="A0A3B0BAQ4"/>
<dbReference type="OrthoDB" id="9808770at2"/>
<keyword evidence="10" id="KW-1185">Reference proteome</keyword>
<comment type="cofactor">
    <cofactor evidence="1">
        <name>pyridoxal 5'-phosphate</name>
        <dbReference type="ChEBI" id="CHEBI:597326"/>
    </cofactor>
</comment>
<feature type="domain" description="HTH gntR-type" evidence="8">
    <location>
        <begin position="4"/>
        <end position="72"/>
    </location>
</feature>
<dbReference type="Gene3D" id="1.10.10.10">
    <property type="entry name" value="Winged helix-like DNA-binding domain superfamily/Winged helix DNA-binding domain"/>
    <property type="match status" value="1"/>
</dbReference>
<sequence>MSKVPLYSQLYAYVKEQIESGGITPGTRLPSIRYLSGDLRISKNTVEAAYQQLVAEGYLESKKRNGLTVLALEEADTIPDPPQPVSRPDVRADCCRYDFRYGDIELKHFPVRTWKRCLSDSFDADPYGVLGYGDAQGNPELRAQIASYLYKTRGVSCTPEQIMIGSGTQYSIHMVIRLLSLEGQRIAMEDPGYNGARTVFQSGGCQIVPVALDQDGLHVDELYAKAAGVSAVYVTPSHQFPLGMILSVQKRMRLLQWAAQHDAIIIEDDYDGEFRYVGQPIPSLKALDMSERVVYLGTFSKSFLPAARLSYAVLPKTLLSRLEPLLSVYNQPASPIIQQAVSLFMSRGHFSGHVRKMRRLYQAKHKALIALIQQEMGERVTIIGHKSGLHILLDVIGKDSEVLLEQAARKGVRVYSPRIHWLEPDECPRSYVLLGFGGLSDAELAGSIRLLREAWFG</sequence>
<dbReference type="PANTHER" id="PTHR46577">
    <property type="entry name" value="HTH-TYPE TRANSCRIPTIONAL REGULATORY PROTEIN GABR"/>
    <property type="match status" value="1"/>
</dbReference>
<evidence type="ECO:0000256" key="1">
    <source>
        <dbReference type="ARBA" id="ARBA00001933"/>
    </source>
</evidence>
<dbReference type="PANTHER" id="PTHR46577:SF1">
    <property type="entry name" value="HTH-TYPE TRANSCRIPTIONAL REGULATORY PROTEIN GABR"/>
    <property type="match status" value="1"/>
</dbReference>
<dbReference type="GO" id="GO:0003700">
    <property type="term" value="F:DNA-binding transcription factor activity"/>
    <property type="evidence" value="ECO:0007669"/>
    <property type="project" value="InterPro"/>
</dbReference>
<dbReference type="SMART" id="SM00345">
    <property type="entry name" value="HTH_GNTR"/>
    <property type="match status" value="1"/>
</dbReference>
<reference evidence="9 10" key="1">
    <citation type="journal article" date="2007" name="Int. J. Syst. Evol. Microbiol.">
        <title>Paenibacillus ginsengarvi sp. nov., isolated from soil from ginseng cultivation.</title>
        <authorList>
            <person name="Yoon M.H."/>
            <person name="Ten L.N."/>
            <person name="Im W.T."/>
        </authorList>
    </citation>
    <scope>NUCLEOTIDE SEQUENCE [LARGE SCALE GENOMIC DNA]</scope>
    <source>
        <strain evidence="9 10">KCTC 13059</strain>
    </source>
</reference>
<dbReference type="Pfam" id="PF00392">
    <property type="entry name" value="GntR"/>
    <property type="match status" value="1"/>
</dbReference>
<evidence type="ECO:0000313" key="9">
    <source>
        <dbReference type="EMBL" id="RKN70100.1"/>
    </source>
</evidence>
<protein>
    <submittedName>
        <fullName evidence="9">PLP-dependent aminotransferase family protein</fullName>
    </submittedName>
</protein>
<dbReference type="GO" id="GO:0008483">
    <property type="term" value="F:transaminase activity"/>
    <property type="evidence" value="ECO:0007669"/>
    <property type="project" value="UniProtKB-KW"/>
</dbReference>
<evidence type="ECO:0000256" key="5">
    <source>
        <dbReference type="ARBA" id="ARBA00023015"/>
    </source>
</evidence>
<evidence type="ECO:0000313" key="10">
    <source>
        <dbReference type="Proteomes" id="UP000282311"/>
    </source>
</evidence>
<keyword evidence="4" id="KW-0663">Pyridoxal phosphate</keyword>
<dbReference type="Proteomes" id="UP000282311">
    <property type="component" value="Unassembled WGS sequence"/>
</dbReference>
<evidence type="ECO:0000256" key="3">
    <source>
        <dbReference type="ARBA" id="ARBA00022576"/>
    </source>
</evidence>